<dbReference type="InterPro" id="IPR035979">
    <property type="entry name" value="RBD_domain_sf"/>
</dbReference>
<keyword evidence="2" id="KW-1185">Reference proteome</keyword>
<comment type="caution">
    <text evidence="1">The sequence shown here is derived from an EMBL/GenBank/DDBJ whole genome shotgun (WGS) entry which is preliminary data.</text>
</comment>
<sequence>MQEPQLLGKGARMGPGYHFQEEPGNKMAATKRVLNLGWLAEEVDDRVLRVAFIPFGDITDTHIPLDYETGESPQRLMFRCLMPGKNLEKLLSHVHSVYGWMLQQLSTTCFRVIEEAKVAII</sequence>
<accession>A0A5N4DAL1</accession>
<name>A0A5N4DAL1_CAMDR</name>
<protein>
    <submittedName>
        <fullName evidence="1">Peptidyl-prolyl cis-trans isomerase E</fullName>
    </submittedName>
</protein>
<dbReference type="Proteomes" id="UP000299084">
    <property type="component" value="Unassembled WGS sequence"/>
</dbReference>
<dbReference type="AlphaFoldDB" id="A0A5N4DAL1"/>
<dbReference type="SUPFAM" id="SSF54928">
    <property type="entry name" value="RNA-binding domain, RBD"/>
    <property type="match status" value="1"/>
</dbReference>
<proteinExistence type="predicted"/>
<reference evidence="1 2" key="1">
    <citation type="journal article" date="2019" name="Mol. Ecol. Resour.">
        <title>Improving Illumina assemblies with Hi-C and long reads: an example with the North African dromedary.</title>
        <authorList>
            <person name="Elbers J.P."/>
            <person name="Rogers M.F."/>
            <person name="Perelman P.L."/>
            <person name="Proskuryakova A.A."/>
            <person name="Serdyukova N.A."/>
            <person name="Johnson W.E."/>
            <person name="Horin P."/>
            <person name="Corander J."/>
            <person name="Murphy D."/>
            <person name="Burger P.A."/>
        </authorList>
    </citation>
    <scope>NUCLEOTIDE SEQUENCE [LARGE SCALE GENOMIC DNA]</scope>
    <source>
        <strain evidence="1">Drom800</strain>
        <tissue evidence="1">Blood</tissue>
    </source>
</reference>
<dbReference type="GO" id="GO:0003676">
    <property type="term" value="F:nucleic acid binding"/>
    <property type="evidence" value="ECO:0007669"/>
    <property type="project" value="InterPro"/>
</dbReference>
<keyword evidence="1" id="KW-0413">Isomerase</keyword>
<dbReference type="GO" id="GO:0016853">
    <property type="term" value="F:isomerase activity"/>
    <property type="evidence" value="ECO:0007669"/>
    <property type="project" value="UniProtKB-KW"/>
</dbReference>
<evidence type="ECO:0000313" key="1">
    <source>
        <dbReference type="EMBL" id="KAB1268203.1"/>
    </source>
</evidence>
<gene>
    <name evidence="1" type="ORF">Cadr_000013699</name>
</gene>
<dbReference type="EMBL" id="JWIN03000013">
    <property type="protein sequence ID" value="KAB1268203.1"/>
    <property type="molecule type" value="Genomic_DNA"/>
</dbReference>
<organism evidence="1 2">
    <name type="scientific">Camelus dromedarius</name>
    <name type="common">Dromedary</name>
    <name type="synonym">Arabian camel</name>
    <dbReference type="NCBI Taxonomy" id="9838"/>
    <lineage>
        <taxon>Eukaryota</taxon>
        <taxon>Metazoa</taxon>
        <taxon>Chordata</taxon>
        <taxon>Craniata</taxon>
        <taxon>Vertebrata</taxon>
        <taxon>Euteleostomi</taxon>
        <taxon>Mammalia</taxon>
        <taxon>Eutheria</taxon>
        <taxon>Laurasiatheria</taxon>
        <taxon>Artiodactyla</taxon>
        <taxon>Tylopoda</taxon>
        <taxon>Camelidae</taxon>
        <taxon>Camelus</taxon>
    </lineage>
</organism>
<evidence type="ECO:0000313" key="2">
    <source>
        <dbReference type="Proteomes" id="UP000299084"/>
    </source>
</evidence>